<evidence type="ECO:0000313" key="8">
    <source>
        <dbReference type="EnsemblMetazoa" id="CJA27056.1"/>
    </source>
</evidence>
<dbReference type="PROSITE" id="PS51382">
    <property type="entry name" value="SPX"/>
    <property type="match status" value="1"/>
</dbReference>
<evidence type="ECO:0000256" key="5">
    <source>
        <dbReference type="ARBA" id="ARBA00023136"/>
    </source>
</evidence>
<name>A0A8R1E8E0_CAEJA</name>
<feature type="transmembrane region" description="Helical" evidence="6">
    <location>
        <begin position="412"/>
        <end position="431"/>
    </location>
</feature>
<keyword evidence="9" id="KW-1185">Reference proteome</keyword>
<dbReference type="PANTHER" id="PTHR10783:SF103">
    <property type="entry name" value="SOLUTE CARRIER FAMILY 53 MEMBER 1"/>
    <property type="match status" value="1"/>
</dbReference>
<protein>
    <submittedName>
        <fullName evidence="8">SPX domain-containing protein</fullName>
    </submittedName>
</protein>
<dbReference type="Pfam" id="PF03105">
    <property type="entry name" value="SPX"/>
    <property type="match status" value="2"/>
</dbReference>
<comment type="similarity">
    <text evidence="2">Belongs to the SYG1 (TC 2.A.94) family.</text>
</comment>
<dbReference type="GO" id="GO:0016036">
    <property type="term" value="P:cellular response to phosphate starvation"/>
    <property type="evidence" value="ECO:0007669"/>
    <property type="project" value="TreeGrafter"/>
</dbReference>
<feature type="transmembrane region" description="Helical" evidence="6">
    <location>
        <begin position="382"/>
        <end position="406"/>
    </location>
</feature>
<comment type="subcellular location">
    <subcellularLocation>
        <location evidence="1">Membrane</location>
        <topology evidence="1">Multi-pass membrane protein</topology>
    </subcellularLocation>
</comment>
<dbReference type="InterPro" id="IPR004342">
    <property type="entry name" value="EXS_C"/>
</dbReference>
<keyword evidence="4 6" id="KW-1133">Transmembrane helix</keyword>
<accession>A0A8R1E8E0</accession>
<dbReference type="PANTHER" id="PTHR10783">
    <property type="entry name" value="XENOTROPIC AND POLYTROPIC RETROVIRUS RECEPTOR 1-RELATED"/>
    <property type="match status" value="1"/>
</dbReference>
<reference evidence="8" key="2">
    <citation type="submission" date="2022-06" db="UniProtKB">
        <authorList>
            <consortium name="EnsemblMetazoa"/>
        </authorList>
    </citation>
    <scope>IDENTIFICATION</scope>
    <source>
        <strain evidence="8">DF5081</strain>
    </source>
</reference>
<organism evidence="8 9">
    <name type="scientific">Caenorhabditis japonica</name>
    <dbReference type="NCBI Taxonomy" id="281687"/>
    <lineage>
        <taxon>Eukaryota</taxon>
        <taxon>Metazoa</taxon>
        <taxon>Ecdysozoa</taxon>
        <taxon>Nematoda</taxon>
        <taxon>Chromadorea</taxon>
        <taxon>Rhabditida</taxon>
        <taxon>Rhabditina</taxon>
        <taxon>Rhabditomorpha</taxon>
        <taxon>Rhabditoidea</taxon>
        <taxon>Rhabditidae</taxon>
        <taxon>Peloderinae</taxon>
        <taxon>Caenorhabditis</taxon>
    </lineage>
</organism>
<keyword evidence="5 6" id="KW-0472">Membrane</keyword>
<evidence type="ECO:0000259" key="7">
    <source>
        <dbReference type="PROSITE" id="PS51382"/>
    </source>
</evidence>
<reference evidence="9" key="1">
    <citation type="submission" date="2010-08" db="EMBL/GenBank/DDBJ databases">
        <authorList>
            <consortium name="Caenorhabditis japonica Sequencing Consortium"/>
            <person name="Wilson R.K."/>
        </authorList>
    </citation>
    <scope>NUCLEOTIDE SEQUENCE [LARGE SCALE GENOMIC DNA]</scope>
    <source>
        <strain evidence="9">DF5081</strain>
    </source>
</reference>
<sequence>MGTTTGLVIAGVAGATALVISAAAVPFVAPALRRVCIPYVPATPAQLANVSRALSLATNNSKGTLIDLGSGDGRVMKFGEQLASHLTPEWRKQYIDYERLKSLLYDDMMEVPSDDDRREEHISRLDEKFFNECDQELTKINLFFSQKIAEGQGKHHELQTELQVFKDVLKTRNETTGIRRRFGGKDRFHKETTRNEQQLKLAFSEFYLSLVLVQNFQQLNATGFRKILKKHDKLTGNERGLDWRINKVEKSSFFLNREIETLITNVETSVINDLEGGNRQAGMKRLKVPPLSEKQKPLTTFSLGLFIGMSIVLLLAILLTWWASPGRPDEPKWVAVRLFRGPLLLFFSIFLCGVNMAGWAGAGVNHVLIFEVDPRNHLSYQTLMQIASFMIMLWSFAVLAYLYAHMLGIPPFAPPLALMVVCVVLLLNPIAKPDSLFHRNSRFWLLKHCYKCFTSPFHFVTFTDFWLGDQMNSLTTAFLDFQYFVCFYSTEVDYSDGWIKVNGINSSTGSVPWGSVELSTGKDQCASAAGLRSLMSVIPAMIRFLQCLRRYRDTKRVHPHLVNAGKYSTTFFVVACGALNKYYEAESPNSTSIF</sequence>
<dbReference type="Pfam" id="PF03124">
    <property type="entry name" value="EXS"/>
    <property type="match status" value="1"/>
</dbReference>
<evidence type="ECO:0000256" key="1">
    <source>
        <dbReference type="ARBA" id="ARBA00004141"/>
    </source>
</evidence>
<evidence type="ECO:0000256" key="4">
    <source>
        <dbReference type="ARBA" id="ARBA00022989"/>
    </source>
</evidence>
<dbReference type="CDD" id="cd14477">
    <property type="entry name" value="SPX_XPR1_like"/>
    <property type="match status" value="1"/>
</dbReference>
<evidence type="ECO:0000256" key="6">
    <source>
        <dbReference type="SAM" id="Phobius"/>
    </source>
</evidence>
<evidence type="ECO:0000313" key="9">
    <source>
        <dbReference type="Proteomes" id="UP000005237"/>
    </source>
</evidence>
<evidence type="ECO:0000256" key="2">
    <source>
        <dbReference type="ARBA" id="ARBA00009665"/>
    </source>
</evidence>
<dbReference type="GO" id="GO:0005794">
    <property type="term" value="C:Golgi apparatus"/>
    <property type="evidence" value="ECO:0007669"/>
    <property type="project" value="TreeGrafter"/>
</dbReference>
<proteinExistence type="inferred from homology"/>
<feature type="transmembrane region" description="Helical" evidence="6">
    <location>
        <begin position="343"/>
        <end position="370"/>
    </location>
</feature>
<feature type="transmembrane region" description="Helical" evidence="6">
    <location>
        <begin position="6"/>
        <end position="29"/>
    </location>
</feature>
<dbReference type="Proteomes" id="UP000005237">
    <property type="component" value="Unassembled WGS sequence"/>
</dbReference>
<feature type="domain" description="SPX" evidence="7">
    <location>
        <begin position="76"/>
        <end position="245"/>
    </location>
</feature>
<dbReference type="InterPro" id="IPR004331">
    <property type="entry name" value="SPX_dom"/>
</dbReference>
<feature type="transmembrane region" description="Helical" evidence="6">
    <location>
        <begin position="301"/>
        <end position="323"/>
    </location>
</feature>
<dbReference type="GO" id="GO:0005886">
    <property type="term" value="C:plasma membrane"/>
    <property type="evidence" value="ECO:0007669"/>
    <property type="project" value="TreeGrafter"/>
</dbReference>
<keyword evidence="3 6" id="KW-0812">Transmembrane</keyword>
<evidence type="ECO:0000256" key="3">
    <source>
        <dbReference type="ARBA" id="ARBA00022692"/>
    </source>
</evidence>
<dbReference type="AlphaFoldDB" id="A0A8R1E8E0"/>
<dbReference type="GO" id="GO:0006817">
    <property type="term" value="P:phosphate ion transport"/>
    <property type="evidence" value="ECO:0007669"/>
    <property type="project" value="TreeGrafter"/>
</dbReference>
<dbReference type="EnsemblMetazoa" id="CJA27056.1">
    <property type="protein sequence ID" value="CJA27056.1"/>
    <property type="gene ID" value="WBGene00182628"/>
</dbReference>
<dbReference type="GO" id="GO:0000822">
    <property type="term" value="F:inositol hexakisphosphate binding"/>
    <property type="evidence" value="ECO:0007669"/>
    <property type="project" value="TreeGrafter"/>
</dbReference>